<dbReference type="Pfam" id="PF13860">
    <property type="entry name" value="FlgD_ig"/>
    <property type="match status" value="1"/>
</dbReference>
<comment type="caution">
    <text evidence="5">The sequence shown here is derived from an EMBL/GenBank/DDBJ whole genome shotgun (WGS) entry which is preliminary data.</text>
</comment>
<dbReference type="Pfam" id="PF00246">
    <property type="entry name" value="Peptidase_M14"/>
    <property type="match status" value="1"/>
</dbReference>
<dbReference type="InterPro" id="IPR000834">
    <property type="entry name" value="Peptidase_M14"/>
</dbReference>
<dbReference type="GO" id="GO:0006518">
    <property type="term" value="P:peptide metabolic process"/>
    <property type="evidence" value="ECO:0007669"/>
    <property type="project" value="TreeGrafter"/>
</dbReference>
<protein>
    <submittedName>
        <fullName evidence="5">Carboxypeptidase regulatory-like domain-containing protein</fullName>
    </submittedName>
</protein>
<dbReference type="PRINTS" id="PR00765">
    <property type="entry name" value="CRBOXYPTASEA"/>
</dbReference>
<name>A0A933IBW6_UNCT6</name>
<dbReference type="SUPFAM" id="SSF49464">
    <property type="entry name" value="Carboxypeptidase regulatory domain-like"/>
    <property type="match status" value="1"/>
</dbReference>
<dbReference type="PROSITE" id="PS52035">
    <property type="entry name" value="PEPTIDASE_M14"/>
    <property type="match status" value="1"/>
</dbReference>
<evidence type="ECO:0000256" key="1">
    <source>
        <dbReference type="ARBA" id="ARBA00023180"/>
    </source>
</evidence>
<dbReference type="InterPro" id="IPR026444">
    <property type="entry name" value="Secre_tail"/>
</dbReference>
<evidence type="ECO:0000256" key="2">
    <source>
        <dbReference type="PROSITE-ProRule" id="PRU01379"/>
    </source>
</evidence>
<organism evidence="5 6">
    <name type="scientific">candidate division TA06 bacterium</name>
    <dbReference type="NCBI Taxonomy" id="2250710"/>
    <lineage>
        <taxon>Bacteria</taxon>
        <taxon>Bacteria division TA06</taxon>
    </lineage>
</organism>
<dbReference type="GO" id="GO:0016485">
    <property type="term" value="P:protein processing"/>
    <property type="evidence" value="ECO:0007669"/>
    <property type="project" value="TreeGrafter"/>
</dbReference>
<reference evidence="5" key="1">
    <citation type="submission" date="2020-07" db="EMBL/GenBank/DDBJ databases">
        <title>Huge and variable diversity of episymbiotic CPR bacteria and DPANN archaea in groundwater ecosystems.</title>
        <authorList>
            <person name="He C.Y."/>
            <person name="Keren R."/>
            <person name="Whittaker M."/>
            <person name="Farag I.F."/>
            <person name="Doudna J."/>
            <person name="Cate J.H.D."/>
            <person name="Banfield J.F."/>
        </authorList>
    </citation>
    <scope>NUCLEOTIDE SEQUENCE</scope>
    <source>
        <strain evidence="5">NC_groundwater_1520_Pr4_B-0.1um_53_5</strain>
    </source>
</reference>
<sequence length="556" mass="62200">MKKVLLLIPVLLLLLASGNLWAQQIDLIPVKIFISSHDDVYKFQALGVGIEELRKGYIEARVTKAKYAELQVLGWMVEKIEPVIVDEKIVSAYHNYDWLTAKLDSAHNNYPNITKLISIGASVQGRELWALMVSDNPDSAENEAELRFAATIHGNEPVGTELCIAMIDSLTQCYDSIPAIKDLVDNREIWFLPMFNPDGHAANSRYNANGMDLNRNYPVPDGSIGDDGTYAVELENQNMMNWVNSRHFVLGCMYHEGAVVVNYQWDYSGAPTPDDRLIREVSLGYARLNSLLYNENYDYDNDGQADSGVVFGYYWYPVSGSLQDWSYFANSCIDLTIEIDTLKTPPASHLPQRWADNRSSMLYLIRQSGLGIQGIVTDSASGQPLDFVQVEVVGINKSVYTDTIGDYHRMLLSGTYDFTFSKEGYFPKTISGVRVNYDSLTILDVALAKDPGEVTGGKPSEIVWQKGQLLNNRPNPFSNQTAINYQIAKSGIVSLKVYNAAGQLVRILDEGYRISGEHSVNWDGRDKSGKNVSNGVYIYRLQAGDISQTRKMVVLR</sequence>
<dbReference type="SMART" id="SM00631">
    <property type="entry name" value="Zn_pept"/>
    <property type="match status" value="1"/>
</dbReference>
<accession>A0A933IBW6</accession>
<keyword evidence="1" id="KW-0325">Glycoprotein</keyword>
<keyword evidence="3" id="KW-0732">Signal</keyword>
<dbReference type="NCBIfam" id="TIGR04183">
    <property type="entry name" value="Por_Secre_tail"/>
    <property type="match status" value="1"/>
</dbReference>
<gene>
    <name evidence="5" type="ORF">HY768_00220</name>
</gene>
<dbReference type="CDD" id="cd18173">
    <property type="entry name" value="M14_CP_bacteria"/>
    <property type="match status" value="1"/>
</dbReference>
<dbReference type="SUPFAM" id="SSF53187">
    <property type="entry name" value="Zn-dependent exopeptidases"/>
    <property type="match status" value="1"/>
</dbReference>
<feature type="active site" description="Proton donor/acceptor" evidence="2">
    <location>
        <position position="338"/>
    </location>
</feature>
<keyword evidence="5" id="KW-0378">Hydrolase</keyword>
<dbReference type="EMBL" id="JACQXR010000004">
    <property type="protein sequence ID" value="MBI4725648.1"/>
    <property type="molecule type" value="Genomic_DNA"/>
</dbReference>
<dbReference type="InterPro" id="IPR050753">
    <property type="entry name" value="Peptidase_M14_domain"/>
</dbReference>
<dbReference type="Pfam" id="PF13620">
    <property type="entry name" value="CarboxypepD_reg"/>
    <property type="match status" value="1"/>
</dbReference>
<keyword evidence="5" id="KW-0645">Protease</keyword>
<evidence type="ECO:0000256" key="3">
    <source>
        <dbReference type="SAM" id="SignalP"/>
    </source>
</evidence>
<evidence type="ECO:0000259" key="4">
    <source>
        <dbReference type="PROSITE" id="PS52035"/>
    </source>
</evidence>
<evidence type="ECO:0000313" key="5">
    <source>
        <dbReference type="EMBL" id="MBI4725648.1"/>
    </source>
</evidence>
<dbReference type="InterPro" id="IPR008969">
    <property type="entry name" value="CarboxyPept-like_regulatory"/>
</dbReference>
<feature type="domain" description="Peptidase M14" evidence="4">
    <location>
        <begin position="92"/>
        <end position="368"/>
    </location>
</feature>
<dbReference type="InterPro" id="IPR025965">
    <property type="entry name" value="FlgD/Vpr_Ig-like"/>
</dbReference>
<feature type="chain" id="PRO_5036978968" evidence="3">
    <location>
        <begin position="23"/>
        <end position="556"/>
    </location>
</feature>
<dbReference type="PANTHER" id="PTHR11532">
    <property type="entry name" value="PROTEASE M14 CARBOXYPEPTIDASE"/>
    <property type="match status" value="1"/>
</dbReference>
<dbReference type="GO" id="GO:0004181">
    <property type="term" value="F:metallocarboxypeptidase activity"/>
    <property type="evidence" value="ECO:0007669"/>
    <property type="project" value="InterPro"/>
</dbReference>
<dbReference type="AlphaFoldDB" id="A0A933IBW6"/>
<evidence type="ECO:0000313" key="6">
    <source>
        <dbReference type="Proteomes" id="UP000736328"/>
    </source>
</evidence>
<dbReference type="Gene3D" id="3.40.630.10">
    <property type="entry name" value="Zn peptidases"/>
    <property type="match status" value="1"/>
</dbReference>
<dbReference type="PANTHER" id="PTHR11532:SF57">
    <property type="entry name" value="CARBOXYPEPTIDASE D, B"/>
    <property type="match status" value="1"/>
</dbReference>
<comment type="similarity">
    <text evidence="2">Belongs to the peptidase M14 family.</text>
</comment>
<proteinExistence type="inferred from homology"/>
<keyword evidence="5" id="KW-0121">Carboxypeptidase</keyword>
<dbReference type="GO" id="GO:0008270">
    <property type="term" value="F:zinc ion binding"/>
    <property type="evidence" value="ECO:0007669"/>
    <property type="project" value="InterPro"/>
</dbReference>
<dbReference type="Gene3D" id="2.60.40.4070">
    <property type="match status" value="1"/>
</dbReference>
<feature type="signal peptide" evidence="3">
    <location>
        <begin position="1"/>
        <end position="22"/>
    </location>
</feature>
<dbReference type="Gene3D" id="2.60.40.1120">
    <property type="entry name" value="Carboxypeptidase-like, regulatory domain"/>
    <property type="match status" value="1"/>
</dbReference>
<dbReference type="GO" id="GO:0005615">
    <property type="term" value="C:extracellular space"/>
    <property type="evidence" value="ECO:0007669"/>
    <property type="project" value="TreeGrafter"/>
</dbReference>
<dbReference type="CDD" id="cd11308">
    <property type="entry name" value="Peptidase_M14NE-CP-C_like"/>
    <property type="match status" value="1"/>
</dbReference>
<dbReference type="Proteomes" id="UP000736328">
    <property type="component" value="Unassembled WGS sequence"/>
</dbReference>